<sequence>MVKLLKTKLVLGFFALVGTSAPCLAVSPYISLQDDYLNGRIDQLVVVANLPTMRKPYNVQQVRHHLEQIKDTIPGLYMEIDRQLYRYERDLAVTYAEVGLAGADNPDNGKVMPNARGERLDSNYRAAFTAQYRYDDWFIASVGGLALDSAAGQTQADTDSDIIPVGSYISMGWDSFQVDVGYREHWLSPFSQSAMLVSTNARPSFSVGISNPMPFEGLLNLHYEVYVSRLEYTDSIVYGDELEDGRPALLGFQMSIEPIEGWTLAANRTMQFGGGSREVNLKTIWDAFWDPVSSDNSGEIDCEGPSNTCEFGNQIASISSRMNFGGEVPFAILMEYAGEDTAGHSNLRLGNLAMSAGLHIPFLPEWAGGPDWSFIYEFNEWQNAWYIHHIYLNGYTNDGIGMGHWGANDRVFGDGVGGRAQVVKLGWQRGAGTRYEFTYRQIENEDYGQMDYATGRELDMRYYGTAWGQRWGYRLYGGKNVYDEGFFRGEVIWQW</sequence>
<name>E1SVE7_FERBD</name>
<gene>
    <name evidence="2" type="ordered locus">Fbal_1084</name>
</gene>
<accession>E1SVE7</accession>
<dbReference type="Proteomes" id="UP000006683">
    <property type="component" value="Chromosome"/>
</dbReference>
<dbReference type="KEGG" id="fbl:Fbal_1084"/>
<feature type="chain" id="PRO_5003151530" description="Capsule assembly Wzi family protein" evidence="1">
    <location>
        <begin position="26"/>
        <end position="495"/>
    </location>
</feature>
<feature type="signal peptide" evidence="1">
    <location>
        <begin position="1"/>
        <end position="25"/>
    </location>
</feature>
<dbReference type="InterPro" id="IPR038636">
    <property type="entry name" value="Wzi_sf"/>
</dbReference>
<dbReference type="InterPro" id="IPR026950">
    <property type="entry name" value="Caps_assemb_Wzi"/>
</dbReference>
<proteinExistence type="predicted"/>
<dbReference type="AlphaFoldDB" id="E1SVE7"/>
<reference evidence="2 3" key="1">
    <citation type="journal article" date="2010" name="Stand. Genomic Sci.">
        <title>Complete genome sequence of Ferrimonas balearica type strain (PAT).</title>
        <authorList>
            <person name="Nolan M."/>
            <person name="Sikorski J."/>
            <person name="Davenport K."/>
            <person name="Lucas S."/>
            <person name="Glavina Del Rio T."/>
            <person name="Tice H."/>
            <person name="Cheng J."/>
            <person name="Goodwin L."/>
            <person name="Pitluck S."/>
            <person name="Liolios K."/>
            <person name="Ivanova N."/>
            <person name="Mavromatis K."/>
            <person name="Ovchinnikova G."/>
            <person name="Pati A."/>
            <person name="Chen A."/>
            <person name="Palaniappan K."/>
            <person name="Land M."/>
            <person name="Hauser L."/>
            <person name="Chang Y."/>
            <person name="Jeffries C."/>
            <person name="Tapia R."/>
            <person name="Brettin T."/>
            <person name="Detter J."/>
            <person name="Han C."/>
            <person name="Yasawong M."/>
            <person name="Rohde M."/>
            <person name="Tindall B."/>
            <person name="Goker M."/>
            <person name="Woyke T."/>
            <person name="Bristow J."/>
            <person name="Eisen J."/>
            <person name="Markowitz V."/>
            <person name="Hugenholtz P."/>
            <person name="Kyrpides N."/>
            <person name="Klenk H."/>
            <person name="Lapidus A."/>
        </authorList>
    </citation>
    <scope>NUCLEOTIDE SEQUENCE [LARGE SCALE GENOMIC DNA]</scope>
    <source>
        <strain evidence="3">DSM 9799 / CCM 4581 / KCTC 23876 / PAT</strain>
    </source>
</reference>
<protein>
    <recommendedName>
        <fullName evidence="4">Capsule assembly Wzi family protein</fullName>
    </recommendedName>
</protein>
<evidence type="ECO:0008006" key="4">
    <source>
        <dbReference type="Google" id="ProtNLM"/>
    </source>
</evidence>
<dbReference type="STRING" id="550540.Fbal_1084"/>
<organism evidence="2 3">
    <name type="scientific">Ferrimonas balearica (strain DSM 9799 / CCM 4581 / KCTC 23876 / PAT)</name>
    <dbReference type="NCBI Taxonomy" id="550540"/>
    <lineage>
        <taxon>Bacteria</taxon>
        <taxon>Pseudomonadati</taxon>
        <taxon>Pseudomonadota</taxon>
        <taxon>Gammaproteobacteria</taxon>
        <taxon>Alteromonadales</taxon>
        <taxon>Ferrimonadaceae</taxon>
        <taxon>Ferrimonas</taxon>
    </lineage>
</organism>
<dbReference type="Gene3D" id="2.40.160.130">
    <property type="entry name" value="Capsule assembly protein Wzi"/>
    <property type="match status" value="1"/>
</dbReference>
<evidence type="ECO:0000313" key="2">
    <source>
        <dbReference type="EMBL" id="ADN75293.1"/>
    </source>
</evidence>
<keyword evidence="1" id="KW-0732">Signal</keyword>
<keyword evidence="3" id="KW-1185">Reference proteome</keyword>
<dbReference type="HOGENOM" id="CLU_581212_0_0_6"/>
<evidence type="ECO:0000256" key="1">
    <source>
        <dbReference type="SAM" id="SignalP"/>
    </source>
</evidence>
<evidence type="ECO:0000313" key="3">
    <source>
        <dbReference type="Proteomes" id="UP000006683"/>
    </source>
</evidence>
<dbReference type="EMBL" id="CP002209">
    <property type="protein sequence ID" value="ADN75293.1"/>
    <property type="molecule type" value="Genomic_DNA"/>
</dbReference>
<dbReference type="Pfam" id="PF14052">
    <property type="entry name" value="Caps_assemb_Wzi"/>
    <property type="match status" value="1"/>
</dbReference>
<dbReference type="eggNOG" id="COG1629">
    <property type="taxonomic scope" value="Bacteria"/>
</dbReference>